<gene>
    <name evidence="2" type="ORF">LTRI10_LOCUS44017</name>
</gene>
<feature type="compositionally biased region" description="Basic and acidic residues" evidence="1">
    <location>
        <begin position="198"/>
        <end position="208"/>
    </location>
</feature>
<evidence type="ECO:0000313" key="2">
    <source>
        <dbReference type="EMBL" id="CAL1404135.1"/>
    </source>
</evidence>
<dbReference type="PANTHER" id="PTHR31065">
    <property type="entry name" value="PLATZ TRANSCRIPTION FACTOR FAMILY PROTEIN"/>
    <property type="match status" value="1"/>
</dbReference>
<evidence type="ECO:0000313" key="3">
    <source>
        <dbReference type="Proteomes" id="UP001497516"/>
    </source>
</evidence>
<dbReference type="PANTHER" id="PTHR31065:SF98">
    <property type="entry name" value="PLATZ TRANSCRIPTION FACTOR FAMILY PROTEIN"/>
    <property type="match status" value="1"/>
</dbReference>
<dbReference type="InterPro" id="IPR006734">
    <property type="entry name" value="PLATZ"/>
</dbReference>
<dbReference type="EMBL" id="OZ034820">
    <property type="protein sequence ID" value="CAL1404135.1"/>
    <property type="molecule type" value="Genomic_DNA"/>
</dbReference>
<evidence type="ECO:0000256" key="1">
    <source>
        <dbReference type="SAM" id="MobiDB-lite"/>
    </source>
</evidence>
<dbReference type="Pfam" id="PF04640">
    <property type="entry name" value="PLATZ"/>
    <property type="match status" value="1"/>
</dbReference>
<proteinExistence type="predicted"/>
<name>A0AAV2G3F9_9ROSI</name>
<accession>A0AAV2G3F9</accession>
<protein>
    <recommendedName>
        <fullName evidence="4">PLATZ transcription factor family protein</fullName>
    </recommendedName>
</protein>
<reference evidence="2 3" key="1">
    <citation type="submission" date="2024-04" db="EMBL/GenBank/DDBJ databases">
        <authorList>
            <person name="Fracassetti M."/>
        </authorList>
    </citation>
    <scope>NUCLEOTIDE SEQUENCE [LARGE SCALE GENOMIC DNA]</scope>
</reference>
<feature type="region of interest" description="Disordered" evidence="1">
    <location>
        <begin position="198"/>
        <end position="258"/>
    </location>
</feature>
<dbReference type="PROSITE" id="PS51257">
    <property type="entry name" value="PROKAR_LIPOPROTEIN"/>
    <property type="match status" value="1"/>
</dbReference>
<feature type="compositionally biased region" description="Pro residues" evidence="1">
    <location>
        <begin position="218"/>
        <end position="236"/>
    </location>
</feature>
<dbReference type="Proteomes" id="UP001497516">
    <property type="component" value="Chromosome 7"/>
</dbReference>
<dbReference type="AlphaFoldDB" id="A0AAV2G3F9"/>
<keyword evidence="3" id="KW-1185">Reference proteome</keyword>
<organism evidence="2 3">
    <name type="scientific">Linum trigynum</name>
    <dbReference type="NCBI Taxonomy" id="586398"/>
    <lineage>
        <taxon>Eukaryota</taxon>
        <taxon>Viridiplantae</taxon>
        <taxon>Streptophyta</taxon>
        <taxon>Embryophyta</taxon>
        <taxon>Tracheophyta</taxon>
        <taxon>Spermatophyta</taxon>
        <taxon>Magnoliopsida</taxon>
        <taxon>eudicotyledons</taxon>
        <taxon>Gunneridae</taxon>
        <taxon>Pentapetalae</taxon>
        <taxon>rosids</taxon>
        <taxon>fabids</taxon>
        <taxon>Malpighiales</taxon>
        <taxon>Linaceae</taxon>
        <taxon>Linum</taxon>
    </lineage>
</organism>
<sequence>MEKAGHVAVVPEWLEPLLTTSFFSGCFRHKDGPRTECNMFCLDCPNGGAFCFYCRSSRHHDHAVIQIRRSSYHDVVRVAEVESLLDTGGVQTYVINSAKVVFLNERPLPKNGGAGSGAGGGGGSSSSGKGVTHLCEICGRSLLDPCRFCSLGCKLARIKRSGDASFKVTIPAEGNGGGGGGDEIMEERIRSGRGISCREEWREEKQQEDGVVQQNEDSPPPSPAATSSPPPPPPPKRSTSNPRRRPRKGIPQRAPFFA</sequence>
<evidence type="ECO:0008006" key="4">
    <source>
        <dbReference type="Google" id="ProtNLM"/>
    </source>
</evidence>